<accession>E4QD01</accession>
<keyword evidence="1" id="KW-1133">Transmembrane helix</keyword>
<proteinExistence type="predicted"/>
<keyword evidence="1" id="KW-0472">Membrane</keyword>
<evidence type="ECO:0000313" key="3">
    <source>
        <dbReference type="Proteomes" id="UP000006890"/>
    </source>
</evidence>
<evidence type="ECO:0000256" key="1">
    <source>
        <dbReference type="SAM" id="Phobius"/>
    </source>
</evidence>
<dbReference type="KEGG" id="chd:Calhy_1780"/>
<dbReference type="Proteomes" id="UP000006890">
    <property type="component" value="Chromosome"/>
</dbReference>
<protein>
    <submittedName>
        <fullName evidence="2">Uncharacterized protein</fullName>
    </submittedName>
</protein>
<dbReference type="HOGENOM" id="CLU_2895493_0_0_9"/>
<reference key="1">
    <citation type="submission" date="2010-09" db="EMBL/GenBank/DDBJ databases">
        <title>Complete sequence of Caldicellulosiruptor hydrothermalis 108.</title>
        <authorList>
            <consortium name="US DOE Joint Genome Institute"/>
            <person name="Lucas S."/>
            <person name="Copeland A."/>
            <person name="Lapidus A."/>
            <person name="Cheng J.-F."/>
            <person name="Bruce D."/>
            <person name="Goodwin L."/>
            <person name="Pitluck S."/>
            <person name="Davenport K."/>
            <person name="Detter J.C."/>
            <person name="Han C."/>
            <person name="Tapia R."/>
            <person name="Land M."/>
            <person name="Hauser L."/>
            <person name="Chang Y.-J."/>
            <person name="Jeffries C."/>
            <person name="Kyrpides N."/>
            <person name="Ivanova N."/>
            <person name="Mikhailova N."/>
            <person name="Blumer-Schuette S.E."/>
            <person name="Kelly R.M."/>
            <person name="Woyke T."/>
        </authorList>
    </citation>
    <scope>NUCLEOTIDE SEQUENCE</scope>
    <source>
        <strain>108</strain>
    </source>
</reference>
<name>E4QD01_CALH1</name>
<sequence>MGNKNNVKSNYCIKVLNKQTLCIARKGLSNYLFLTAPVLICPQNFLFKIFLLSPQPLSTHLR</sequence>
<reference evidence="2 3" key="2">
    <citation type="journal article" date="2011" name="J. Bacteriol.">
        <title>Complete genome sequences for the anaerobic, extremely thermophilic plant biomass-degrading bacteria Caldicellulosiruptor hydrothermalis, Caldicellulosiruptor kristjanssonii, Caldicellulosiruptor kronotskyensis, Caldicellulosiruptor owensenis, and Caldicellulosiruptor lactoaceticus.</title>
        <authorList>
            <person name="Blumer-Schuette S.E."/>
            <person name="Ozdemir I."/>
            <person name="Mistry D."/>
            <person name="Lucas S."/>
            <person name="Lapidus A."/>
            <person name="Cheng J.F."/>
            <person name="Goodwin L.A."/>
            <person name="Pitluck S."/>
            <person name="Land M.L."/>
            <person name="Hauser L.J."/>
            <person name="Woyke T."/>
            <person name="Mikhailova N."/>
            <person name="Pati A."/>
            <person name="Kyrpides N.C."/>
            <person name="Ivanova N."/>
            <person name="Detter J.C."/>
            <person name="Walston-Davenport K."/>
            <person name="Han S."/>
            <person name="Adams M.W."/>
            <person name="Kelly R.M."/>
        </authorList>
    </citation>
    <scope>NUCLEOTIDE SEQUENCE [LARGE SCALE GENOMIC DNA]</scope>
    <source>
        <strain evidence="3">DSM 18901 / VKM B-2411 / 108</strain>
    </source>
</reference>
<evidence type="ECO:0000313" key="2">
    <source>
        <dbReference type="EMBL" id="ADQ07495.1"/>
    </source>
</evidence>
<dbReference type="EMBL" id="CP002219">
    <property type="protein sequence ID" value="ADQ07495.1"/>
    <property type="molecule type" value="Genomic_DNA"/>
</dbReference>
<keyword evidence="3" id="KW-1185">Reference proteome</keyword>
<keyword evidence="1" id="KW-0812">Transmembrane</keyword>
<gene>
    <name evidence="2" type="ordered locus">Calhy_1780</name>
</gene>
<organism evidence="2 3">
    <name type="scientific">Caldicellulosiruptor hydrothermalis (strain DSM 18901 / VKM B-2411 / 108)</name>
    <dbReference type="NCBI Taxonomy" id="632292"/>
    <lineage>
        <taxon>Bacteria</taxon>
        <taxon>Bacillati</taxon>
        <taxon>Bacillota</taxon>
        <taxon>Bacillota incertae sedis</taxon>
        <taxon>Caldicellulosiruptorales</taxon>
        <taxon>Caldicellulosiruptoraceae</taxon>
        <taxon>Caldicellulosiruptor</taxon>
    </lineage>
</organism>
<feature type="transmembrane region" description="Helical" evidence="1">
    <location>
        <begin position="31"/>
        <end position="52"/>
    </location>
</feature>
<dbReference type="AlphaFoldDB" id="E4QD01"/>